<reference evidence="2" key="1">
    <citation type="submission" date="2015-12" db="EMBL/GenBank/DDBJ databases">
        <authorList>
            <person name="Tikhonova T.V."/>
            <person name="Pavlov A.R."/>
            <person name="Beletsky A.V."/>
            <person name="Mardanov A.V."/>
            <person name="Sorokin D.Y."/>
            <person name="Ravin N.V."/>
            <person name="Popov V.O."/>
        </authorList>
    </citation>
    <scope>NUCLEOTIDE SEQUENCE</scope>
    <source>
        <strain evidence="2">DSM 14787</strain>
    </source>
</reference>
<dbReference type="STRING" id="1255043.TVNIR_0023"/>
<gene>
    <name evidence="2" type="ordered locus">TVNIR_0023</name>
</gene>
<sequence length="75" mass="8467">MTRFAERFLEKGRDEGREEGIGQGEARVLLRQLTLKFGPLPDPVRARIESADADTLLRWSERVLTADQLEDVLGA</sequence>
<name>L0DRV2_THIND</name>
<keyword evidence="3" id="KW-1185">Reference proteome</keyword>
<dbReference type="eggNOG" id="COG5464">
    <property type="taxonomic scope" value="Bacteria"/>
</dbReference>
<protein>
    <submittedName>
        <fullName evidence="2">Transposase</fullName>
    </submittedName>
</protein>
<proteinExistence type="predicted"/>
<dbReference type="Proteomes" id="UP000010809">
    <property type="component" value="Chromosome"/>
</dbReference>
<dbReference type="PANTHER" id="PTHR35586:SF1">
    <property type="entry name" value="SLL1691 PROTEIN"/>
    <property type="match status" value="1"/>
</dbReference>
<evidence type="ECO:0000313" key="3">
    <source>
        <dbReference type="Proteomes" id="UP000010809"/>
    </source>
</evidence>
<dbReference type="InterPro" id="IPR025587">
    <property type="entry name" value="DUF4351"/>
</dbReference>
<dbReference type="Pfam" id="PF14261">
    <property type="entry name" value="DUF4351"/>
    <property type="match status" value="1"/>
</dbReference>
<feature type="domain" description="DUF4351" evidence="1">
    <location>
        <begin position="18"/>
        <end position="71"/>
    </location>
</feature>
<accession>L0DRV2</accession>
<dbReference type="KEGG" id="tni:TVNIR_0023"/>
<evidence type="ECO:0000259" key="1">
    <source>
        <dbReference type="Pfam" id="PF14261"/>
    </source>
</evidence>
<dbReference type="RefSeq" id="WP_015256901.1">
    <property type="nucleotide sequence ID" value="NC_019902.2"/>
</dbReference>
<evidence type="ECO:0000313" key="2">
    <source>
        <dbReference type="EMBL" id="AGA31738.1"/>
    </source>
</evidence>
<dbReference type="PANTHER" id="PTHR35586">
    <property type="entry name" value="SLL1691 PROTEIN"/>
    <property type="match status" value="1"/>
</dbReference>
<dbReference type="PATRIC" id="fig|1255043.3.peg.22"/>
<dbReference type="AlphaFoldDB" id="L0DRV2"/>
<dbReference type="EMBL" id="CP003989">
    <property type="protein sequence ID" value="AGA31738.1"/>
    <property type="molecule type" value="Genomic_DNA"/>
</dbReference>
<organism evidence="2 3">
    <name type="scientific">Thioalkalivibrio nitratireducens (strain DSM 14787 / UNIQEM 213 / ALEN2)</name>
    <dbReference type="NCBI Taxonomy" id="1255043"/>
    <lineage>
        <taxon>Bacteria</taxon>
        <taxon>Pseudomonadati</taxon>
        <taxon>Pseudomonadota</taxon>
        <taxon>Gammaproteobacteria</taxon>
        <taxon>Chromatiales</taxon>
        <taxon>Ectothiorhodospiraceae</taxon>
        <taxon>Thioalkalivibrio</taxon>
    </lineage>
</organism>
<dbReference type="HOGENOM" id="CLU_071039_5_1_6"/>